<evidence type="ECO:0000256" key="3">
    <source>
        <dbReference type="ARBA" id="ARBA00012646"/>
    </source>
</evidence>
<dbReference type="InterPro" id="IPR050645">
    <property type="entry name" value="Histidine_acid_phosphatase"/>
</dbReference>
<evidence type="ECO:0000256" key="8">
    <source>
        <dbReference type="SAM" id="SignalP"/>
    </source>
</evidence>
<dbReference type="InterPro" id="IPR000560">
    <property type="entry name" value="His_Pase_clade-2"/>
</dbReference>
<name>A0A812B6P4_ACAPH</name>
<keyword evidence="6" id="KW-1015">Disulfide bond</keyword>
<evidence type="ECO:0000256" key="6">
    <source>
        <dbReference type="ARBA" id="ARBA00023157"/>
    </source>
</evidence>
<dbReference type="Gene3D" id="3.40.50.1240">
    <property type="entry name" value="Phosphoglycerate mutase-like"/>
    <property type="match status" value="1"/>
</dbReference>
<dbReference type="SUPFAM" id="SSF53254">
    <property type="entry name" value="Phosphoglycerate mutase-like"/>
    <property type="match status" value="1"/>
</dbReference>
<dbReference type="PANTHER" id="PTHR11567:SF211">
    <property type="entry name" value="PROSTATIC ACID PHOSPHATASE"/>
    <property type="match status" value="1"/>
</dbReference>
<evidence type="ECO:0000313" key="9">
    <source>
        <dbReference type="EMBL" id="CAE1172115.1"/>
    </source>
</evidence>
<sequence>MYSQNVSILFTFLYIIVHFVSSVPPDTLRQVNVLFRHGDRSPMMSFPTDEHQEDSWPQGFGWLTNIGKLQHYHLGKFLRQHYSGFLNTTYDHRQIKVESSCIPRCLMSAYSNLAGLYPPVGQQVWETNLLWQPIPVETKPGNEDNILYMGKPCPRYDQLFEKEMRSHEVTDEEKKNKAFYDFIDKKTGITRENISSIWSVADTLICERHHNMSAPSWLNETVFKKLRELQSFSFYIKFGTPELARLKGGPLLKRMLVNFQNKIKGTDKTKFFMFSAHDTTVCALLSAMKVFNKRSPPYAATILTELHEKANGSFFIRIYYKNTTQDVNDYMTPPTQLIVPGCDADCPFDKFVQLLQETIPVNWKRRMPCISKENCTFLT</sequence>
<accession>A0A812B6P4</accession>
<feature type="chain" id="PRO_5032355537" description="acid phosphatase" evidence="8">
    <location>
        <begin position="23"/>
        <end position="379"/>
    </location>
</feature>
<comment type="caution">
    <text evidence="9">The sequence shown here is derived from an EMBL/GenBank/DDBJ whole genome shotgun (WGS) entry which is preliminary data.</text>
</comment>
<gene>
    <name evidence="9" type="ORF">SPHA_11910</name>
</gene>
<evidence type="ECO:0000256" key="2">
    <source>
        <dbReference type="ARBA" id="ARBA00005375"/>
    </source>
</evidence>
<comment type="similarity">
    <text evidence="2">Belongs to the histidine acid phosphatase family.</text>
</comment>
<organism evidence="9 10">
    <name type="scientific">Acanthosepion pharaonis</name>
    <name type="common">Pharaoh cuttlefish</name>
    <name type="synonym">Sepia pharaonis</name>
    <dbReference type="NCBI Taxonomy" id="158019"/>
    <lineage>
        <taxon>Eukaryota</taxon>
        <taxon>Metazoa</taxon>
        <taxon>Spiralia</taxon>
        <taxon>Lophotrochozoa</taxon>
        <taxon>Mollusca</taxon>
        <taxon>Cephalopoda</taxon>
        <taxon>Coleoidea</taxon>
        <taxon>Decapodiformes</taxon>
        <taxon>Sepiida</taxon>
        <taxon>Sepiina</taxon>
        <taxon>Sepiidae</taxon>
        <taxon>Acanthosepion</taxon>
    </lineage>
</organism>
<proteinExistence type="inferred from homology"/>
<dbReference type="AlphaFoldDB" id="A0A812B6P4"/>
<reference evidence="9" key="1">
    <citation type="submission" date="2021-01" db="EMBL/GenBank/DDBJ databases">
        <authorList>
            <person name="Li R."/>
            <person name="Bekaert M."/>
        </authorList>
    </citation>
    <scope>NUCLEOTIDE SEQUENCE</scope>
    <source>
        <strain evidence="9">Farmed</strain>
    </source>
</reference>
<dbReference type="PROSITE" id="PS00778">
    <property type="entry name" value="HIS_ACID_PHOSPHAT_2"/>
    <property type="match status" value="1"/>
</dbReference>
<keyword evidence="10" id="KW-1185">Reference proteome</keyword>
<evidence type="ECO:0000256" key="1">
    <source>
        <dbReference type="ARBA" id="ARBA00000032"/>
    </source>
</evidence>
<dbReference type="EMBL" id="CAHIKZ030000398">
    <property type="protein sequence ID" value="CAE1172115.1"/>
    <property type="molecule type" value="Genomic_DNA"/>
</dbReference>
<evidence type="ECO:0000256" key="5">
    <source>
        <dbReference type="ARBA" id="ARBA00022801"/>
    </source>
</evidence>
<dbReference type="GO" id="GO:0003993">
    <property type="term" value="F:acid phosphatase activity"/>
    <property type="evidence" value="ECO:0007669"/>
    <property type="project" value="UniProtKB-EC"/>
</dbReference>
<protein>
    <recommendedName>
        <fullName evidence="3">acid phosphatase</fullName>
        <ecNumber evidence="3">3.1.3.2</ecNumber>
    </recommendedName>
</protein>
<dbReference type="CDD" id="cd07061">
    <property type="entry name" value="HP_HAP_like"/>
    <property type="match status" value="1"/>
</dbReference>
<keyword evidence="4 8" id="KW-0732">Signal</keyword>
<dbReference type="Pfam" id="PF00328">
    <property type="entry name" value="His_Phos_2"/>
    <property type="match status" value="1"/>
</dbReference>
<dbReference type="PROSITE" id="PS00616">
    <property type="entry name" value="HIS_ACID_PHOSPHAT_1"/>
    <property type="match status" value="1"/>
</dbReference>
<comment type="catalytic activity">
    <reaction evidence="1">
        <text>a phosphate monoester + H2O = an alcohol + phosphate</text>
        <dbReference type="Rhea" id="RHEA:15017"/>
        <dbReference type="ChEBI" id="CHEBI:15377"/>
        <dbReference type="ChEBI" id="CHEBI:30879"/>
        <dbReference type="ChEBI" id="CHEBI:43474"/>
        <dbReference type="ChEBI" id="CHEBI:67140"/>
        <dbReference type="EC" id="3.1.3.2"/>
    </reaction>
</comment>
<keyword evidence="5 9" id="KW-0378">Hydrolase</keyword>
<dbReference type="InterPro" id="IPR029033">
    <property type="entry name" value="His_PPase_superfam"/>
</dbReference>
<dbReference type="InterPro" id="IPR033379">
    <property type="entry name" value="Acid_Pase_AS"/>
</dbReference>
<dbReference type="PANTHER" id="PTHR11567">
    <property type="entry name" value="ACID PHOSPHATASE-RELATED"/>
    <property type="match status" value="1"/>
</dbReference>
<evidence type="ECO:0000313" key="10">
    <source>
        <dbReference type="Proteomes" id="UP000597762"/>
    </source>
</evidence>
<evidence type="ECO:0000256" key="4">
    <source>
        <dbReference type="ARBA" id="ARBA00022729"/>
    </source>
</evidence>
<keyword evidence="7" id="KW-0325">Glycoprotein</keyword>
<evidence type="ECO:0000256" key="7">
    <source>
        <dbReference type="ARBA" id="ARBA00023180"/>
    </source>
</evidence>
<dbReference type="OrthoDB" id="5821688at2759"/>
<dbReference type="EC" id="3.1.3.2" evidence="3"/>
<dbReference type="Proteomes" id="UP000597762">
    <property type="component" value="Unassembled WGS sequence"/>
</dbReference>
<feature type="signal peptide" evidence="8">
    <location>
        <begin position="1"/>
        <end position="22"/>
    </location>
</feature>